<evidence type="ECO:0000256" key="4">
    <source>
        <dbReference type="ARBA" id="ARBA00022679"/>
    </source>
</evidence>
<dbReference type="SMART" id="SM00028">
    <property type="entry name" value="TPR"/>
    <property type="match status" value="3"/>
</dbReference>
<accession>A0A6N6MGJ1</accession>
<keyword evidence="13" id="KW-1185">Reference proteome</keyword>
<dbReference type="GO" id="GO:0005524">
    <property type="term" value="F:ATP binding"/>
    <property type="evidence" value="ECO:0007669"/>
    <property type="project" value="UniProtKB-KW"/>
</dbReference>
<organism evidence="12 13">
    <name type="scientific">Pseudotamlana haliotis</name>
    <dbReference type="NCBI Taxonomy" id="2614804"/>
    <lineage>
        <taxon>Bacteria</taxon>
        <taxon>Pseudomonadati</taxon>
        <taxon>Bacteroidota</taxon>
        <taxon>Flavobacteriia</taxon>
        <taxon>Flavobacteriales</taxon>
        <taxon>Flavobacteriaceae</taxon>
        <taxon>Pseudotamlana</taxon>
    </lineage>
</organism>
<dbReference type="SUPFAM" id="SSF48452">
    <property type="entry name" value="TPR-like"/>
    <property type="match status" value="1"/>
</dbReference>
<dbReference type="EMBL" id="WAAT01000025">
    <property type="protein sequence ID" value="KAB1069412.1"/>
    <property type="molecule type" value="Genomic_DNA"/>
</dbReference>
<reference evidence="12 13" key="1">
    <citation type="submission" date="2019-09" db="EMBL/GenBank/DDBJ databases">
        <authorList>
            <person name="Cao W.R."/>
        </authorList>
    </citation>
    <scope>NUCLEOTIDE SEQUENCE [LARGE SCALE GENOMIC DNA]</scope>
    <source>
        <strain evidence="12 13">B1N29</strain>
    </source>
</reference>
<dbReference type="SMART" id="SM00387">
    <property type="entry name" value="HATPase_c"/>
    <property type="match status" value="1"/>
</dbReference>
<evidence type="ECO:0000256" key="7">
    <source>
        <dbReference type="ARBA" id="ARBA00022840"/>
    </source>
</evidence>
<gene>
    <name evidence="12" type="ORF">F6U93_03620</name>
</gene>
<dbReference type="Pfam" id="PF07730">
    <property type="entry name" value="HisKA_3"/>
    <property type="match status" value="1"/>
</dbReference>
<dbReference type="AlphaFoldDB" id="A0A6N6MGJ1"/>
<dbReference type="InterPro" id="IPR011990">
    <property type="entry name" value="TPR-like_helical_dom_sf"/>
</dbReference>
<evidence type="ECO:0000256" key="3">
    <source>
        <dbReference type="ARBA" id="ARBA00022553"/>
    </source>
</evidence>
<dbReference type="GO" id="GO:0000155">
    <property type="term" value="F:phosphorelay sensor kinase activity"/>
    <property type="evidence" value="ECO:0007669"/>
    <property type="project" value="InterPro"/>
</dbReference>
<evidence type="ECO:0000256" key="2">
    <source>
        <dbReference type="ARBA" id="ARBA00012438"/>
    </source>
</evidence>
<feature type="transmembrane region" description="Helical" evidence="10">
    <location>
        <begin position="452"/>
        <end position="470"/>
    </location>
</feature>
<dbReference type="PANTHER" id="PTHR24421">
    <property type="entry name" value="NITRATE/NITRITE SENSOR PROTEIN NARX-RELATED"/>
    <property type="match status" value="1"/>
</dbReference>
<feature type="repeat" description="TPR" evidence="9">
    <location>
        <begin position="134"/>
        <end position="167"/>
    </location>
</feature>
<dbReference type="CDD" id="cd16917">
    <property type="entry name" value="HATPase_UhpB-NarQ-NarX-like"/>
    <property type="match status" value="1"/>
</dbReference>
<protein>
    <recommendedName>
        <fullName evidence="2">histidine kinase</fullName>
        <ecNumber evidence="2">2.7.13.3</ecNumber>
    </recommendedName>
</protein>
<dbReference type="PANTHER" id="PTHR24421:SF10">
    <property type="entry name" value="NITRATE_NITRITE SENSOR PROTEIN NARQ"/>
    <property type="match status" value="1"/>
</dbReference>
<dbReference type="EC" id="2.7.13.3" evidence="2"/>
<dbReference type="InterPro" id="IPR050482">
    <property type="entry name" value="Sensor_HK_TwoCompSys"/>
</dbReference>
<keyword evidence="7" id="KW-0067">ATP-binding</keyword>
<dbReference type="SUPFAM" id="SSF55874">
    <property type="entry name" value="ATPase domain of HSP90 chaperone/DNA topoisomerase II/histidine kinase"/>
    <property type="match status" value="1"/>
</dbReference>
<keyword evidence="9" id="KW-0802">TPR repeat</keyword>
<evidence type="ECO:0000313" key="13">
    <source>
        <dbReference type="Proteomes" id="UP000441333"/>
    </source>
</evidence>
<proteinExistence type="predicted"/>
<keyword evidence="10" id="KW-0812">Transmembrane</keyword>
<comment type="caution">
    <text evidence="12">The sequence shown here is derived from an EMBL/GenBank/DDBJ whole genome shotgun (WGS) entry which is preliminary data.</text>
</comment>
<keyword evidence="10" id="KW-1133">Transmembrane helix</keyword>
<evidence type="ECO:0000256" key="8">
    <source>
        <dbReference type="ARBA" id="ARBA00023012"/>
    </source>
</evidence>
<evidence type="ECO:0000256" key="10">
    <source>
        <dbReference type="SAM" id="Phobius"/>
    </source>
</evidence>
<keyword evidence="4" id="KW-0808">Transferase</keyword>
<dbReference type="InterPro" id="IPR011712">
    <property type="entry name" value="Sig_transdc_His_kin_sub3_dim/P"/>
</dbReference>
<dbReference type="Gene3D" id="1.25.40.10">
    <property type="entry name" value="Tetratricopeptide repeat domain"/>
    <property type="match status" value="2"/>
</dbReference>
<evidence type="ECO:0000313" key="12">
    <source>
        <dbReference type="EMBL" id="KAB1069412.1"/>
    </source>
</evidence>
<evidence type="ECO:0000256" key="5">
    <source>
        <dbReference type="ARBA" id="ARBA00022741"/>
    </source>
</evidence>
<dbReference type="InterPro" id="IPR019734">
    <property type="entry name" value="TPR_rpt"/>
</dbReference>
<comment type="catalytic activity">
    <reaction evidence="1">
        <text>ATP + protein L-histidine = ADP + protein N-phospho-L-histidine.</text>
        <dbReference type="EC" id="2.7.13.3"/>
    </reaction>
</comment>
<evidence type="ECO:0000256" key="6">
    <source>
        <dbReference type="ARBA" id="ARBA00022777"/>
    </source>
</evidence>
<dbReference type="InterPro" id="IPR036890">
    <property type="entry name" value="HATPase_C_sf"/>
</dbReference>
<evidence type="ECO:0000256" key="9">
    <source>
        <dbReference type="PROSITE-ProRule" id="PRU00339"/>
    </source>
</evidence>
<name>A0A6N6MGJ1_9FLAO</name>
<dbReference type="GO" id="GO:0016020">
    <property type="term" value="C:membrane"/>
    <property type="evidence" value="ECO:0007669"/>
    <property type="project" value="InterPro"/>
</dbReference>
<dbReference type="Gene3D" id="1.20.5.1930">
    <property type="match status" value="1"/>
</dbReference>
<keyword evidence="6" id="KW-0418">Kinase</keyword>
<dbReference type="Pfam" id="PF02518">
    <property type="entry name" value="HATPase_c"/>
    <property type="match status" value="1"/>
</dbReference>
<dbReference type="Proteomes" id="UP000441333">
    <property type="component" value="Unassembled WGS sequence"/>
</dbReference>
<keyword evidence="8" id="KW-0902">Two-component regulatory system</keyword>
<dbReference type="Gene3D" id="3.30.565.10">
    <property type="entry name" value="Histidine kinase-like ATPase, C-terminal domain"/>
    <property type="match status" value="1"/>
</dbReference>
<evidence type="ECO:0000256" key="1">
    <source>
        <dbReference type="ARBA" id="ARBA00000085"/>
    </source>
</evidence>
<feature type="domain" description="Histidine kinase/HSP90-like ATPase" evidence="11">
    <location>
        <begin position="590"/>
        <end position="683"/>
    </location>
</feature>
<dbReference type="InterPro" id="IPR003594">
    <property type="entry name" value="HATPase_dom"/>
</dbReference>
<dbReference type="PROSITE" id="PS50005">
    <property type="entry name" value="TPR"/>
    <property type="match status" value="1"/>
</dbReference>
<sequence>MEHSSAKIAPMKKVLLIVLLLIYGFSHAQNDNDKRRAGALKKQIDLEVNKSHKLKLLDSLTQIVRNKETLDYDSIAKATIDYAIELDSLNIAAYNTTNLINFYNNFLGKPKEGLNLYKKYFKTLKGNITNRNMACLYIDSGDSYYFIKEKDSALQHYDKAIEYARKDENDRLMATALLYKGYAYSDEGNLTKASQTLQEASKVFIKLKDTSKIISIKNSLSILYSYNGFRKEGQLERLEAISLAEKQKNDDLLTTLYFNQAFDNKKEGLEKKRLTHLHKSLASVKNTDKYQYFKPILYTALASAYAENDSIEKAKWYLKKVEKDKENTEGIYEYHYYKALKKIAYAQKKYAEAEQLGLKHLEIVTSSNQIENIQRAQAFLAKVYEKLNKPDLAYKYFKVYKKSEDSILSVQKTKALAYYQTLYETAKRDQKIKEQDSQIELLDEQNKRKKQLLWFVGLSLFSLFSIFYLWRSRTFSKRNAILQKKFAQDIIRNIEIERKRISSELHDSVGQSLLLIKNKIFLNSEKKTDTSLVDGAIDEVRTISQQLHPFQFEQLGLINSIKNTIENFQKNSDIFYSEDIEVKASNIPKDSEIFVFRMIQECLNNVEKHSQAKACNITIEDHKNTVWFQIKDNGIGFDVTENSTLLNSLGMKTLKERAQIIGAQIQINSIKGKGTTVQIKVPK</sequence>
<evidence type="ECO:0000259" key="11">
    <source>
        <dbReference type="SMART" id="SM00387"/>
    </source>
</evidence>
<keyword evidence="3" id="KW-0597">Phosphoprotein</keyword>
<keyword evidence="5" id="KW-0547">Nucleotide-binding</keyword>
<dbReference type="GO" id="GO:0046983">
    <property type="term" value="F:protein dimerization activity"/>
    <property type="evidence" value="ECO:0007669"/>
    <property type="project" value="InterPro"/>
</dbReference>
<keyword evidence="10" id="KW-0472">Membrane</keyword>